<evidence type="ECO:0000313" key="3">
    <source>
        <dbReference type="Proteomes" id="UP000799302"/>
    </source>
</evidence>
<organism evidence="2 3">
    <name type="scientific">Microthyrium microscopicum</name>
    <dbReference type="NCBI Taxonomy" id="703497"/>
    <lineage>
        <taxon>Eukaryota</taxon>
        <taxon>Fungi</taxon>
        <taxon>Dikarya</taxon>
        <taxon>Ascomycota</taxon>
        <taxon>Pezizomycotina</taxon>
        <taxon>Dothideomycetes</taxon>
        <taxon>Dothideomycetes incertae sedis</taxon>
        <taxon>Microthyriales</taxon>
        <taxon>Microthyriaceae</taxon>
        <taxon>Microthyrium</taxon>
    </lineage>
</organism>
<evidence type="ECO:0000256" key="1">
    <source>
        <dbReference type="SAM" id="MobiDB-lite"/>
    </source>
</evidence>
<keyword evidence="3" id="KW-1185">Reference proteome</keyword>
<feature type="compositionally biased region" description="Polar residues" evidence="1">
    <location>
        <begin position="90"/>
        <end position="100"/>
    </location>
</feature>
<protein>
    <submittedName>
        <fullName evidence="2">Uncharacterized protein</fullName>
    </submittedName>
</protein>
<proteinExistence type="predicted"/>
<dbReference type="AlphaFoldDB" id="A0A6A6US71"/>
<name>A0A6A6US71_9PEZI</name>
<sequence>MLQITGNLIRNLIRGKYHSSSFSTLSFDSTKPATAIMNRGTIPVDPDLRAYPGKRYASYASTNPAPAPVQRPAFTFNPHYQGPTMGHQAPTPSSPATGSMASHPRPAPVINGYVQRPSMGHQSPARQHPANSSMAPPRPASSFNAPTQRPATGYRSPAPQPPANGSMGPPPRPSGSEVRRQIQRRFQLAREELIKEAATKYGVPYTGFLYWIRSRYPPVEGLHFLDPNYPERCKFFTHLEWRWRKTEEDRNEEWDRVSEDS</sequence>
<feature type="compositionally biased region" description="Polar residues" evidence="1">
    <location>
        <begin position="120"/>
        <end position="134"/>
    </location>
</feature>
<feature type="compositionally biased region" description="Pro residues" evidence="1">
    <location>
        <begin position="158"/>
        <end position="173"/>
    </location>
</feature>
<reference evidence="2" key="1">
    <citation type="journal article" date="2020" name="Stud. Mycol.">
        <title>101 Dothideomycetes genomes: a test case for predicting lifestyles and emergence of pathogens.</title>
        <authorList>
            <person name="Haridas S."/>
            <person name="Albert R."/>
            <person name="Binder M."/>
            <person name="Bloem J."/>
            <person name="Labutti K."/>
            <person name="Salamov A."/>
            <person name="Andreopoulos B."/>
            <person name="Baker S."/>
            <person name="Barry K."/>
            <person name="Bills G."/>
            <person name="Bluhm B."/>
            <person name="Cannon C."/>
            <person name="Castanera R."/>
            <person name="Culley D."/>
            <person name="Daum C."/>
            <person name="Ezra D."/>
            <person name="Gonzalez J."/>
            <person name="Henrissat B."/>
            <person name="Kuo A."/>
            <person name="Liang C."/>
            <person name="Lipzen A."/>
            <person name="Lutzoni F."/>
            <person name="Magnuson J."/>
            <person name="Mondo S."/>
            <person name="Nolan M."/>
            <person name="Ohm R."/>
            <person name="Pangilinan J."/>
            <person name="Park H.-J."/>
            <person name="Ramirez L."/>
            <person name="Alfaro M."/>
            <person name="Sun H."/>
            <person name="Tritt A."/>
            <person name="Yoshinaga Y."/>
            <person name="Zwiers L.-H."/>
            <person name="Turgeon B."/>
            <person name="Goodwin S."/>
            <person name="Spatafora J."/>
            <person name="Crous P."/>
            <person name="Grigoriev I."/>
        </authorList>
    </citation>
    <scope>NUCLEOTIDE SEQUENCE</scope>
    <source>
        <strain evidence="2">CBS 115976</strain>
    </source>
</reference>
<dbReference type="Proteomes" id="UP000799302">
    <property type="component" value="Unassembled WGS sequence"/>
</dbReference>
<evidence type="ECO:0000313" key="2">
    <source>
        <dbReference type="EMBL" id="KAF2675135.1"/>
    </source>
</evidence>
<feature type="compositionally biased region" description="Polar residues" evidence="1">
    <location>
        <begin position="141"/>
        <end position="150"/>
    </location>
</feature>
<feature type="region of interest" description="Disordered" evidence="1">
    <location>
        <begin position="77"/>
        <end position="181"/>
    </location>
</feature>
<accession>A0A6A6US71</accession>
<dbReference type="EMBL" id="MU004230">
    <property type="protein sequence ID" value="KAF2675135.1"/>
    <property type="molecule type" value="Genomic_DNA"/>
</dbReference>
<gene>
    <name evidence="2" type="ORF">BT63DRAFT_409242</name>
</gene>